<keyword evidence="6" id="KW-0686">Riboflavin biosynthesis</keyword>
<evidence type="ECO:0000256" key="4">
    <source>
        <dbReference type="ARBA" id="ARBA00012851"/>
    </source>
</evidence>
<evidence type="ECO:0000256" key="2">
    <source>
        <dbReference type="ARBA" id="ARBA00005104"/>
    </source>
</evidence>
<evidence type="ECO:0000256" key="7">
    <source>
        <dbReference type="ARBA" id="ARBA00022857"/>
    </source>
</evidence>
<evidence type="ECO:0000256" key="6">
    <source>
        <dbReference type="ARBA" id="ARBA00022619"/>
    </source>
</evidence>
<evidence type="ECO:0000256" key="12">
    <source>
        <dbReference type="ARBA" id="ARBA00049020"/>
    </source>
</evidence>
<accession>A0A6A7BPY2</accession>
<dbReference type="PANTHER" id="PTHR38011">
    <property type="entry name" value="DIHYDROFOLATE REDUCTASE FAMILY PROTEIN (AFU_ORTHOLOGUE AFUA_8G06820)"/>
    <property type="match status" value="1"/>
</dbReference>
<dbReference type="Proteomes" id="UP000799421">
    <property type="component" value="Unassembled WGS sequence"/>
</dbReference>
<dbReference type="GO" id="GO:0009231">
    <property type="term" value="P:riboflavin biosynthetic process"/>
    <property type="evidence" value="ECO:0007669"/>
    <property type="project" value="UniProtKB-KW"/>
</dbReference>
<dbReference type="Gene3D" id="3.40.430.10">
    <property type="entry name" value="Dihydrofolate Reductase, subunit A"/>
    <property type="match status" value="1"/>
</dbReference>
<evidence type="ECO:0000256" key="9">
    <source>
        <dbReference type="ARBA" id="ARBA00030073"/>
    </source>
</evidence>
<comment type="pathway">
    <text evidence="2">Cofactor biosynthesis; riboflavin biosynthesis.</text>
</comment>
<proteinExistence type="inferred from homology"/>
<protein>
    <recommendedName>
        <fullName evidence="5">2,5-diamino-6-ribosylamino-4(3H)-pyrimidinone 5'-phosphate reductase</fullName>
        <ecNumber evidence="4">1.1.1.302</ecNumber>
    </recommendedName>
    <alternativeName>
        <fullName evidence="10">2,5-diamino-6-(5-phospho-D-ribosylamino)pyrimidin-4(3H)-one reductase</fullName>
    </alternativeName>
    <alternativeName>
        <fullName evidence="9">2,5-diamino-6-ribitylamino-4(3H)-pyrimidinone 5'-phosphate synthase</fullName>
    </alternativeName>
</protein>
<comment type="similarity">
    <text evidence="3">Belongs to the HTP reductase family.</text>
</comment>
<evidence type="ECO:0000256" key="5">
    <source>
        <dbReference type="ARBA" id="ARBA00015035"/>
    </source>
</evidence>
<evidence type="ECO:0000259" key="13">
    <source>
        <dbReference type="Pfam" id="PF01872"/>
    </source>
</evidence>
<evidence type="ECO:0000256" key="1">
    <source>
        <dbReference type="ARBA" id="ARBA00003555"/>
    </source>
</evidence>
<keyword evidence="8" id="KW-0560">Oxidoreductase</keyword>
<reference evidence="14" key="1">
    <citation type="journal article" date="2020" name="Stud. Mycol.">
        <title>101 Dothideomycetes genomes: a test case for predicting lifestyles and emergence of pathogens.</title>
        <authorList>
            <person name="Haridas S."/>
            <person name="Albert R."/>
            <person name="Binder M."/>
            <person name="Bloem J."/>
            <person name="Labutti K."/>
            <person name="Salamov A."/>
            <person name="Andreopoulos B."/>
            <person name="Baker S."/>
            <person name="Barry K."/>
            <person name="Bills G."/>
            <person name="Bluhm B."/>
            <person name="Cannon C."/>
            <person name="Castanera R."/>
            <person name="Culley D."/>
            <person name="Daum C."/>
            <person name="Ezra D."/>
            <person name="Gonzalez J."/>
            <person name="Henrissat B."/>
            <person name="Kuo A."/>
            <person name="Liang C."/>
            <person name="Lipzen A."/>
            <person name="Lutzoni F."/>
            <person name="Magnuson J."/>
            <person name="Mondo S."/>
            <person name="Nolan M."/>
            <person name="Ohm R."/>
            <person name="Pangilinan J."/>
            <person name="Park H.-J."/>
            <person name="Ramirez L."/>
            <person name="Alfaro M."/>
            <person name="Sun H."/>
            <person name="Tritt A."/>
            <person name="Yoshinaga Y."/>
            <person name="Zwiers L.-H."/>
            <person name="Turgeon B."/>
            <person name="Goodwin S."/>
            <person name="Spatafora J."/>
            <person name="Crous P."/>
            <person name="Grigoriev I."/>
        </authorList>
    </citation>
    <scope>NUCLEOTIDE SEQUENCE</scope>
    <source>
        <strain evidence="14">CBS 480.64</strain>
    </source>
</reference>
<evidence type="ECO:0000313" key="14">
    <source>
        <dbReference type="EMBL" id="KAF2857222.1"/>
    </source>
</evidence>
<comment type="catalytic activity">
    <reaction evidence="12">
        <text>2,5-diamino-6-(1-D-ribitylamino)pyrimidin-4(3H)-one 5'-phosphate + NADP(+) = 2,5-diamino-6-(1-D-ribosylamino)pyrimidin-4(3H)-one 5'-phosphate + NADPH + H(+)</text>
        <dbReference type="Rhea" id="RHEA:27278"/>
        <dbReference type="ChEBI" id="CHEBI:15378"/>
        <dbReference type="ChEBI" id="CHEBI:57783"/>
        <dbReference type="ChEBI" id="CHEBI:58349"/>
        <dbReference type="ChEBI" id="CHEBI:58890"/>
        <dbReference type="ChEBI" id="CHEBI:59545"/>
        <dbReference type="EC" id="1.1.1.302"/>
    </reaction>
</comment>
<dbReference type="Pfam" id="PF01872">
    <property type="entry name" value="RibD_C"/>
    <property type="match status" value="1"/>
</dbReference>
<evidence type="ECO:0000313" key="15">
    <source>
        <dbReference type="Proteomes" id="UP000799421"/>
    </source>
</evidence>
<dbReference type="EMBL" id="MU006057">
    <property type="protein sequence ID" value="KAF2857222.1"/>
    <property type="molecule type" value="Genomic_DNA"/>
</dbReference>
<organism evidence="14 15">
    <name type="scientific">Piedraia hortae CBS 480.64</name>
    <dbReference type="NCBI Taxonomy" id="1314780"/>
    <lineage>
        <taxon>Eukaryota</taxon>
        <taxon>Fungi</taxon>
        <taxon>Dikarya</taxon>
        <taxon>Ascomycota</taxon>
        <taxon>Pezizomycotina</taxon>
        <taxon>Dothideomycetes</taxon>
        <taxon>Dothideomycetidae</taxon>
        <taxon>Capnodiales</taxon>
        <taxon>Piedraiaceae</taxon>
        <taxon>Piedraia</taxon>
    </lineage>
</organism>
<comment type="function">
    <text evidence="1">Catalyzes an early step in riboflavin biosynthesis, the NADPH-dependent reduction of the ribose side chain of 2,5-diamino-6-ribosylamino-4(3H)-pyrimidinone 5'-phosphate, yielding 2,5-diamino-6-ribitylamino-4(3H)-pyrimidinone 5'-phosphate.</text>
</comment>
<name>A0A6A7BPY2_9PEZI</name>
<feature type="domain" description="Bacterial bifunctional deaminase-reductase C-terminal" evidence="13">
    <location>
        <begin position="2"/>
        <end position="207"/>
    </location>
</feature>
<dbReference type="InterPro" id="IPR050765">
    <property type="entry name" value="Riboflavin_Biosynth_HTPR"/>
</dbReference>
<evidence type="ECO:0000256" key="11">
    <source>
        <dbReference type="ARBA" id="ARBA00047550"/>
    </source>
</evidence>
<dbReference type="PANTHER" id="PTHR38011:SF7">
    <property type="entry name" value="2,5-DIAMINO-6-RIBOSYLAMINO-4(3H)-PYRIMIDINONE 5'-PHOSPHATE REDUCTASE"/>
    <property type="match status" value="1"/>
</dbReference>
<dbReference type="AlphaFoldDB" id="A0A6A7BPY2"/>
<dbReference type="InterPro" id="IPR024072">
    <property type="entry name" value="DHFR-like_dom_sf"/>
</dbReference>
<dbReference type="OrthoDB" id="5432at2759"/>
<dbReference type="EC" id="1.1.1.302" evidence="4"/>
<sequence>MDNMIASSPGQKTILSGPDSKSMTHYLRMKHDVIVVGVGTAVADDPSLNCRYPGTGMDSQPRPVVIDPHGRWDVDKSKAQQTAMQGLGQNPWMVYARRCVENSDAAVDGREKILLDGPASMSWREILYALKRRGINSVMVEGGANVISSLLAQPELINSVIITVAPTWLGKGGVKIDATTVTKDSKRVNFARLKDTAWLSFGDDAVLCGRMADT</sequence>
<evidence type="ECO:0000256" key="10">
    <source>
        <dbReference type="ARBA" id="ARBA00031630"/>
    </source>
</evidence>
<keyword evidence="15" id="KW-1185">Reference proteome</keyword>
<comment type="catalytic activity">
    <reaction evidence="11">
        <text>2,5-diamino-6-(1-D-ribitylamino)pyrimidin-4(3H)-one 5'-phosphate + NAD(+) = 2,5-diamino-6-(1-D-ribosylamino)pyrimidin-4(3H)-one 5'-phosphate + NADH + H(+)</text>
        <dbReference type="Rhea" id="RHEA:27274"/>
        <dbReference type="ChEBI" id="CHEBI:15378"/>
        <dbReference type="ChEBI" id="CHEBI:57540"/>
        <dbReference type="ChEBI" id="CHEBI:57945"/>
        <dbReference type="ChEBI" id="CHEBI:58890"/>
        <dbReference type="ChEBI" id="CHEBI:59545"/>
        <dbReference type="EC" id="1.1.1.302"/>
    </reaction>
</comment>
<dbReference type="SUPFAM" id="SSF53597">
    <property type="entry name" value="Dihydrofolate reductase-like"/>
    <property type="match status" value="1"/>
</dbReference>
<dbReference type="InterPro" id="IPR002734">
    <property type="entry name" value="RibDG_C"/>
</dbReference>
<dbReference type="GO" id="GO:0008703">
    <property type="term" value="F:5-amino-6-(5-phosphoribosylamino)uracil reductase activity"/>
    <property type="evidence" value="ECO:0007669"/>
    <property type="project" value="InterPro"/>
</dbReference>
<evidence type="ECO:0000256" key="3">
    <source>
        <dbReference type="ARBA" id="ARBA00009723"/>
    </source>
</evidence>
<evidence type="ECO:0000256" key="8">
    <source>
        <dbReference type="ARBA" id="ARBA00023002"/>
    </source>
</evidence>
<gene>
    <name evidence="14" type="ORF">K470DRAFT_11902</name>
</gene>
<keyword evidence="7" id="KW-0521">NADP</keyword>